<protein>
    <submittedName>
        <fullName evidence="1">Abi family protein</fullName>
    </submittedName>
</protein>
<reference evidence="1 2" key="1">
    <citation type="submission" date="2019-09" db="EMBL/GenBank/DDBJ databases">
        <title>Distinct polysaccharide growth profiles of human intestinal Prevotella copri isolates.</title>
        <authorList>
            <person name="Fehlner-Peach H."/>
            <person name="Magnabosco C."/>
            <person name="Raghavan V."/>
            <person name="Scher J.U."/>
            <person name="Tett A."/>
            <person name="Cox L.M."/>
            <person name="Gottsegen C."/>
            <person name="Watters A."/>
            <person name="Wiltshire- Gordon J.D."/>
            <person name="Segata N."/>
            <person name="Bonneau R."/>
            <person name="Littman D.R."/>
        </authorList>
    </citation>
    <scope>NUCLEOTIDE SEQUENCE [LARGE SCALE GENOMIC DNA]</scope>
    <source>
        <strain evidence="2">iAA917</strain>
    </source>
</reference>
<dbReference type="EMBL" id="VZAH01000003">
    <property type="protein sequence ID" value="MQP12846.1"/>
    <property type="molecule type" value="Genomic_DNA"/>
</dbReference>
<proteinExistence type="predicted"/>
<dbReference type="AlphaFoldDB" id="A0A6G1VH19"/>
<accession>A0A6G1VH19</accession>
<dbReference type="Proteomes" id="UP000477980">
    <property type="component" value="Unassembled WGS sequence"/>
</dbReference>
<evidence type="ECO:0000313" key="2">
    <source>
        <dbReference type="Proteomes" id="UP000477980"/>
    </source>
</evidence>
<dbReference type="InterPro" id="IPR011664">
    <property type="entry name" value="Abi_system_AbiD/AbiF-like"/>
</dbReference>
<sequence>MEYSQFEHIMSAKRMKRYLEAMNNDTKKAMALYRYNLKLSQEMFTIVSCFEVALRNAIDRQLVPSLGTEWLKDSISSNGIFDIPRLEESRHIISKAYNRLVHNSSYSHSKLIAELEFGVWKYMFSPRQYRATGQCLLRIFPNKPKSSAEVQYNNSYIFNELDKVNSLRNRIAHHEPICFKQHTSEMDTSYVINEYQKIQTLFSWMGIDSRSMLYGLDHVLAVCNKMNALK</sequence>
<evidence type="ECO:0000313" key="1">
    <source>
        <dbReference type="EMBL" id="MQP12846.1"/>
    </source>
</evidence>
<name>A0A6G1VH19_9BACT</name>
<gene>
    <name evidence="1" type="ORF">F7D25_00080</name>
</gene>
<dbReference type="OrthoDB" id="9813050at2"/>
<organism evidence="1 2">
    <name type="scientific">Segatella copri</name>
    <dbReference type="NCBI Taxonomy" id="165179"/>
    <lineage>
        <taxon>Bacteria</taxon>
        <taxon>Pseudomonadati</taxon>
        <taxon>Bacteroidota</taxon>
        <taxon>Bacteroidia</taxon>
        <taxon>Bacteroidales</taxon>
        <taxon>Prevotellaceae</taxon>
        <taxon>Segatella</taxon>
    </lineage>
</organism>
<dbReference type="Pfam" id="PF07751">
    <property type="entry name" value="Abi_2"/>
    <property type="match status" value="1"/>
</dbReference>
<dbReference type="RefSeq" id="WP_153091796.1">
    <property type="nucleotide sequence ID" value="NZ_VZAH01000003.1"/>
</dbReference>
<comment type="caution">
    <text evidence="1">The sequence shown here is derived from an EMBL/GenBank/DDBJ whole genome shotgun (WGS) entry which is preliminary data.</text>
</comment>